<dbReference type="EMBL" id="JANPWB010000012">
    <property type="protein sequence ID" value="KAJ1113571.1"/>
    <property type="molecule type" value="Genomic_DNA"/>
</dbReference>
<comment type="caution">
    <text evidence="1">The sequence shown here is derived from an EMBL/GenBank/DDBJ whole genome shotgun (WGS) entry which is preliminary data.</text>
</comment>
<dbReference type="Proteomes" id="UP001066276">
    <property type="component" value="Chromosome 8"/>
</dbReference>
<organism evidence="1 2">
    <name type="scientific">Pleurodeles waltl</name>
    <name type="common">Iberian ribbed newt</name>
    <dbReference type="NCBI Taxonomy" id="8319"/>
    <lineage>
        <taxon>Eukaryota</taxon>
        <taxon>Metazoa</taxon>
        <taxon>Chordata</taxon>
        <taxon>Craniata</taxon>
        <taxon>Vertebrata</taxon>
        <taxon>Euteleostomi</taxon>
        <taxon>Amphibia</taxon>
        <taxon>Batrachia</taxon>
        <taxon>Caudata</taxon>
        <taxon>Salamandroidea</taxon>
        <taxon>Salamandridae</taxon>
        <taxon>Pleurodelinae</taxon>
        <taxon>Pleurodeles</taxon>
    </lineage>
</organism>
<proteinExistence type="predicted"/>
<sequence length="76" mass="8668">MERGLVLFTRSRSRSPWDSYAYMRVRPPSTIKRNAPRESAAISLATKNDCEGEIAIAAKRNLKHHDALEPAPRYEL</sequence>
<evidence type="ECO:0000313" key="2">
    <source>
        <dbReference type="Proteomes" id="UP001066276"/>
    </source>
</evidence>
<accession>A0AAV7NBX3</accession>
<protein>
    <submittedName>
        <fullName evidence="1">Uncharacterized protein</fullName>
    </submittedName>
</protein>
<dbReference type="AlphaFoldDB" id="A0AAV7NBX3"/>
<gene>
    <name evidence="1" type="ORF">NDU88_001813</name>
</gene>
<reference evidence="1" key="1">
    <citation type="journal article" date="2022" name="bioRxiv">
        <title>Sequencing and chromosome-scale assembly of the giantPleurodeles waltlgenome.</title>
        <authorList>
            <person name="Brown T."/>
            <person name="Elewa A."/>
            <person name="Iarovenko S."/>
            <person name="Subramanian E."/>
            <person name="Araus A.J."/>
            <person name="Petzold A."/>
            <person name="Susuki M."/>
            <person name="Suzuki K.-i.T."/>
            <person name="Hayashi T."/>
            <person name="Toyoda A."/>
            <person name="Oliveira C."/>
            <person name="Osipova E."/>
            <person name="Leigh N.D."/>
            <person name="Simon A."/>
            <person name="Yun M.H."/>
        </authorList>
    </citation>
    <scope>NUCLEOTIDE SEQUENCE</scope>
    <source>
        <strain evidence="1">20211129_DDA</strain>
        <tissue evidence="1">Liver</tissue>
    </source>
</reference>
<evidence type="ECO:0000313" key="1">
    <source>
        <dbReference type="EMBL" id="KAJ1113571.1"/>
    </source>
</evidence>
<name>A0AAV7NBX3_PLEWA</name>
<keyword evidence="2" id="KW-1185">Reference proteome</keyword>